<evidence type="ECO:0000313" key="3">
    <source>
        <dbReference type="EMBL" id="KAJ1218062.1"/>
    </source>
</evidence>
<dbReference type="GO" id="GO:0042470">
    <property type="term" value="C:melanosome"/>
    <property type="evidence" value="ECO:0007669"/>
    <property type="project" value="InterPro"/>
</dbReference>
<evidence type="ECO:0000256" key="1">
    <source>
        <dbReference type="SAM" id="MobiDB-lite"/>
    </source>
</evidence>
<feature type="region of interest" description="Disordered" evidence="1">
    <location>
        <begin position="1"/>
        <end position="25"/>
    </location>
</feature>
<keyword evidence="4" id="KW-1185">Reference proteome</keyword>
<keyword evidence="2" id="KW-0812">Transmembrane</keyword>
<name>A0AAV7WVA2_PLEWA</name>
<dbReference type="Proteomes" id="UP001066276">
    <property type="component" value="Chromosome 1_1"/>
</dbReference>
<keyword evidence="2" id="KW-1133">Transmembrane helix</keyword>
<dbReference type="PANTHER" id="PTHR15305">
    <property type="entry name" value="MELANOMA ANTIGEN RECOGNIZED BY T-CELLS 1"/>
    <property type="match status" value="1"/>
</dbReference>
<dbReference type="AlphaFoldDB" id="A0AAV7WVA2"/>
<evidence type="ECO:0000256" key="2">
    <source>
        <dbReference type="SAM" id="Phobius"/>
    </source>
</evidence>
<evidence type="ECO:0000313" key="4">
    <source>
        <dbReference type="Proteomes" id="UP001066276"/>
    </source>
</evidence>
<dbReference type="EMBL" id="JANPWB010000001">
    <property type="protein sequence ID" value="KAJ1218062.1"/>
    <property type="molecule type" value="Genomic_DNA"/>
</dbReference>
<feature type="transmembrane region" description="Helical" evidence="2">
    <location>
        <begin position="31"/>
        <end position="51"/>
    </location>
</feature>
<gene>
    <name evidence="3" type="ORF">NDU88_005648</name>
</gene>
<sequence>MPRPAGLYGSSSTYSSRGGRGPGGLSAEESAGIAILAIVVAVLFIVGCWYFKRRSGYSLLRSHAFGPVQSLFRGHREERVPLDSKSPLPEYSRLDPTPLIPGAPPAYDKVSAEASLPPPYTPVP</sequence>
<keyword evidence="2" id="KW-0472">Membrane</keyword>
<comment type="caution">
    <text evidence="3">The sequence shown here is derived from an EMBL/GenBank/DDBJ whole genome shotgun (WGS) entry which is preliminary data.</text>
</comment>
<dbReference type="Pfam" id="PF14991">
    <property type="entry name" value="MLANA"/>
    <property type="match status" value="1"/>
</dbReference>
<organism evidence="3 4">
    <name type="scientific">Pleurodeles waltl</name>
    <name type="common">Iberian ribbed newt</name>
    <dbReference type="NCBI Taxonomy" id="8319"/>
    <lineage>
        <taxon>Eukaryota</taxon>
        <taxon>Metazoa</taxon>
        <taxon>Chordata</taxon>
        <taxon>Craniata</taxon>
        <taxon>Vertebrata</taxon>
        <taxon>Euteleostomi</taxon>
        <taxon>Amphibia</taxon>
        <taxon>Batrachia</taxon>
        <taxon>Caudata</taxon>
        <taxon>Salamandroidea</taxon>
        <taxon>Salamandridae</taxon>
        <taxon>Pleurodelinae</taxon>
        <taxon>Pleurodeles</taxon>
    </lineage>
</organism>
<dbReference type="InterPro" id="IPR029242">
    <property type="entry name" value="MLANA"/>
</dbReference>
<accession>A0AAV7WVA2</accession>
<feature type="region of interest" description="Disordered" evidence="1">
    <location>
        <begin position="79"/>
        <end position="124"/>
    </location>
</feature>
<reference evidence="3" key="1">
    <citation type="journal article" date="2022" name="bioRxiv">
        <title>Sequencing and chromosome-scale assembly of the giantPleurodeles waltlgenome.</title>
        <authorList>
            <person name="Brown T."/>
            <person name="Elewa A."/>
            <person name="Iarovenko S."/>
            <person name="Subramanian E."/>
            <person name="Araus A.J."/>
            <person name="Petzold A."/>
            <person name="Susuki M."/>
            <person name="Suzuki K.-i.T."/>
            <person name="Hayashi T."/>
            <person name="Toyoda A."/>
            <person name="Oliveira C."/>
            <person name="Osipova E."/>
            <person name="Leigh N.D."/>
            <person name="Simon A."/>
            <person name="Yun M.H."/>
        </authorList>
    </citation>
    <scope>NUCLEOTIDE SEQUENCE</scope>
    <source>
        <strain evidence="3">20211129_DDA</strain>
        <tissue evidence="3">Liver</tissue>
    </source>
</reference>
<proteinExistence type="predicted"/>
<dbReference type="PANTHER" id="PTHR15305:SF0">
    <property type="entry name" value="MELANOMA ANTIGEN RECOGNIZED BY T-CELLS 1"/>
    <property type="match status" value="1"/>
</dbReference>
<protein>
    <recommendedName>
        <fullName evidence="5">Melan-A</fullName>
    </recommendedName>
</protein>
<feature type="compositionally biased region" description="Low complexity" evidence="1">
    <location>
        <begin position="1"/>
        <end position="17"/>
    </location>
</feature>
<evidence type="ECO:0008006" key="5">
    <source>
        <dbReference type="Google" id="ProtNLM"/>
    </source>
</evidence>